<dbReference type="PANTHER" id="PTHR19441">
    <property type="entry name" value="WHEY ACDIC PROTEIN WAP"/>
    <property type="match status" value="1"/>
</dbReference>
<evidence type="ECO:0000256" key="3">
    <source>
        <dbReference type="SAM" id="SignalP"/>
    </source>
</evidence>
<feature type="disulfide bond" evidence="2">
    <location>
        <begin position="1107"/>
        <end position="1127"/>
    </location>
</feature>
<feature type="domain" description="WAP" evidence="7">
    <location>
        <begin position="1580"/>
        <end position="1628"/>
    </location>
</feature>
<dbReference type="InterPro" id="IPR020901">
    <property type="entry name" value="Prtase_inh_Kunz-CS"/>
</dbReference>
<comment type="caution">
    <text evidence="8">The sequence shown here is derived from an EMBL/GenBank/DDBJ whole genome shotgun (WGS) entry which is preliminary data.</text>
</comment>
<dbReference type="PANTHER" id="PTHR19441:SF95">
    <property type="entry name" value="PERLWAPIN ISOFORM X1"/>
    <property type="match status" value="1"/>
</dbReference>
<feature type="chain" id="PRO_5036221110" evidence="3">
    <location>
        <begin position="24"/>
        <end position="2081"/>
    </location>
</feature>
<dbReference type="SMART" id="SM00211">
    <property type="entry name" value="TY"/>
    <property type="match status" value="6"/>
</dbReference>
<accession>A0A811KRA6</accession>
<dbReference type="InterPro" id="IPR036645">
    <property type="entry name" value="Elafin-like_sf"/>
</dbReference>
<dbReference type="InterPro" id="IPR011061">
    <property type="entry name" value="Hirudin/antistatin"/>
</dbReference>
<dbReference type="PROSITE" id="PS51162">
    <property type="entry name" value="THYROGLOBULIN_1_2"/>
    <property type="match status" value="6"/>
</dbReference>
<dbReference type="SMART" id="SM00217">
    <property type="entry name" value="WAP"/>
    <property type="match status" value="9"/>
</dbReference>
<dbReference type="PROSITE" id="PS00280">
    <property type="entry name" value="BPTI_KUNITZ_1"/>
    <property type="match status" value="1"/>
</dbReference>
<keyword evidence="3" id="KW-0732">Signal</keyword>
<feature type="domain" description="WAP" evidence="7">
    <location>
        <begin position="955"/>
        <end position="1000"/>
    </location>
</feature>
<name>A0A811KRA6_9BILA</name>
<dbReference type="InterPro" id="IPR000716">
    <property type="entry name" value="Thyroglobulin_1"/>
</dbReference>
<dbReference type="InterPro" id="IPR006150">
    <property type="entry name" value="Cys_repeat_1"/>
</dbReference>
<feature type="domain" description="WAP" evidence="7">
    <location>
        <begin position="642"/>
        <end position="691"/>
    </location>
</feature>
<feature type="domain" description="Thyroglobulin type-1" evidence="5">
    <location>
        <begin position="470"/>
        <end position="531"/>
    </location>
</feature>
<dbReference type="CDD" id="cd00109">
    <property type="entry name" value="Kunitz-type"/>
    <property type="match status" value="1"/>
</dbReference>
<feature type="domain" description="BPTI/Kunitz inhibitor" evidence="4">
    <location>
        <begin position="1881"/>
        <end position="1931"/>
    </location>
</feature>
<dbReference type="InterPro" id="IPR003645">
    <property type="entry name" value="Fol_N"/>
</dbReference>
<dbReference type="SUPFAM" id="SSF57256">
    <property type="entry name" value="Elafin-like"/>
    <property type="match status" value="7"/>
</dbReference>
<evidence type="ECO:0000256" key="1">
    <source>
        <dbReference type="ARBA" id="ARBA00023157"/>
    </source>
</evidence>
<feature type="signal peptide" evidence="3">
    <location>
        <begin position="1"/>
        <end position="23"/>
    </location>
</feature>
<dbReference type="Gene3D" id="4.10.75.10">
    <property type="entry name" value="Elafin-like"/>
    <property type="match status" value="8"/>
</dbReference>
<dbReference type="Pfam" id="PF00095">
    <property type="entry name" value="WAP"/>
    <property type="match status" value="8"/>
</dbReference>
<protein>
    <submittedName>
        <fullName evidence="8">Uncharacterized protein</fullName>
    </submittedName>
</protein>
<dbReference type="SMART" id="SM00289">
    <property type="entry name" value="WR1"/>
    <property type="match status" value="8"/>
</dbReference>
<feature type="domain" description="WAP" evidence="7">
    <location>
        <begin position="105"/>
        <end position="149"/>
    </location>
</feature>
<dbReference type="Pfam" id="PF14625">
    <property type="entry name" value="Lustrin_cystein"/>
    <property type="match status" value="4"/>
</dbReference>
<feature type="domain" description="Thyroglobulin type-1" evidence="5">
    <location>
        <begin position="783"/>
        <end position="843"/>
    </location>
</feature>
<dbReference type="Proteomes" id="UP000783686">
    <property type="component" value="Unassembled WGS sequence"/>
</dbReference>
<dbReference type="Pfam" id="PF00086">
    <property type="entry name" value="Thyroglobulin_1"/>
    <property type="match status" value="6"/>
</dbReference>
<dbReference type="PRINTS" id="PR00759">
    <property type="entry name" value="BASICPTASE"/>
</dbReference>
<dbReference type="Pfam" id="PF02822">
    <property type="entry name" value="Antistasin"/>
    <property type="match status" value="2"/>
</dbReference>
<dbReference type="PROSITE" id="PS51252">
    <property type="entry name" value="ANTISTASIN"/>
    <property type="match status" value="2"/>
</dbReference>
<dbReference type="CDD" id="cd00191">
    <property type="entry name" value="TY"/>
    <property type="match status" value="5"/>
</dbReference>
<dbReference type="InterPro" id="IPR036857">
    <property type="entry name" value="Thyroglobulin_1_sf"/>
</dbReference>
<sequence length="2081" mass="228688">MTIPLQRFIPLLVLGLWCHTAFGQVLNTGACWIRPTGCILNCASGFSWGFGGHCLCLCYVNPCTNYPCLPGQVCVVKSGFPQCINGAVSGIEVPRTTPLISHHHQTNLIGECPLLRGGDCSQNCKTDHDCPNDFKCCHNGCGMECVQPVEVAPVKAALPILPISGSSKSTKVSSKWCDHFAKYVNKLPNKYLNNGHVPDCNVNGDFEAVQCDTQSCWCVDVFSGIELLGTKQNKYKRNEMNCQDNTRCEQLCEDQSCLYGLETDFRGCPVAGCKCKNICDGVRCQDSVSECQLKESKCKNCPPVPICLINPCPHGLRKLEKGVTALCITDKHCGKGFWCNPVGFGGNGFCCSDPESARRSGECKNVGIQETRCKSECKADSDCADAEKCCFSGCGLKCTSHFNNNAVQVRTHKKHDNKYLFINLSQCPLPSKERSSTVCSTECETDNDCKGMKRCCVDGCSKKCTYPSKTTSCLHSAITSELFSTIILPECSIDGYFQPIQCNRNFCYCVNRVTGIAVPGTLVPKNRTPNCNRPRSCVRQECDCQFGSELDEDGCETCECINPCKDVVCPIGNVCIMADVECLSSSCLQQPRCVPNVCSGKPEISIEGFVKSCNRECSSGYTCNNVGFPGQGGICCSERNQPVKRFGKCLKESVDLSPYSHCHVECRSDDECKLNQKCCFTGCGLKCREVDQGQMLTPEVSKSHVVPSETSQNHVLFPVPSTVRSGVVVTSKLASKVGRCGKPSDSAQCRSGHDECKVDPDCGGIQKCCNDGCYKKCLYPEVTTACLHLRTAFERLGKDDTVRCNEDGSFKTMNCDENGCYCVDSHGQEVSGTRVEAGTKPTCVSRICPANDCLKSCAHGYVKDKNGCNTCECIDICRGIKCPNEFVCVSEPVECIGDTCVDVPKCVPNVCSTTPVKSRQSGMVARCHSDSECPLQSTCRTFGLLSGVCCSGKHNHQHPGACPKPSSQNPNCKQECKDDDDCGTSKCCYNGCGTECMAVTQTQSRGREKTLTLRSECPTVQDLGVLVCGRERENKCDGDDSCSSGLSCCFDGCVKSCVNLYRTTQCLHQQSAIQALIQFGNVHLKLPLCELNGAFSQIQRHGELQWCVTSDGNELPGTRSNSGSTDCTRPRICPTTVCPLSCDFGYKLDRDGCEVCECHDPCRNVECPLHHVCRSVRSECTDSVKCGYVPKCIPNVCPRGDPLTKGSGSKLLECSDKDGKCPPGWSCHHFGFEKRSYCCAGIGMFNTRQCPDVFSSFSKSQKTRNVECKGECSSKRPCCFDGYGVRCQEDTIENGRIINKNESSVTASVALSQNQLGSCPANRFHNPGCQQECFKDSDCPDLQLCCGFGCGKRCLFPDITHNCVHRMAVLAEEIIKYASLGPLVSRITFDEDQFTKCSSNGDFKEIQCDKRIRQCWCVDKITGSEVVGTRSQVDARGEPNCQKPRKCSTKCDAEDFGCDHGIRLDSSGCPLNQKCECQNPCEHFHCAVPNEICVLKRTKCLNQEQCVTQPTCRPSTCPGHLNPMKDSLGIVKNCRSEKDCGKRGECRSMATTDDPEGHRVGICCGMEEDSVVIAARPSLQSVSKGVCPPQDVQLREDKCEQHCNIDHDCEGNKLCCSYGCSSRCISGVAATRCHNLYNAIQKLLSNNIRTTLSSPLCESESGRFMKTQCDDKGYCWCVDKENGIELVGTRQFQPSTDACSGPRRDCIIQCSLDEVNNCPMGLDLNSEGCPKTSQCKCYNPCNQVECPESEVCILRQKECDDDVCLPVPVCEPSPCKSGYPLKDASTNTHFSCFNNVSKPCPPSYQCSGLDKHSIGVCCPASDPTLLKAFGDVSCLHGTPFIARERPTVCSLKEASTCPLTHYCVSSDEQHGICCPTKRFVCNLELDIGGCNNPTERYYFDSDNQVCKKFVYSGCDGNLNNFESEKECRDYCRGLRMDEALDDTGMQYYQIGFTFTGPLMRQRHTEDFTNKLKDYIRDTFNVEGDDIRDLLVQDDNSVRFNLVAQDAQKKADFISKAIESGQLYFRYGDQTYHAEPTTLFSRLVDSNSSRLNGPLYWYVCAIPIEACEQCDKRIITERVRPN</sequence>
<dbReference type="InterPro" id="IPR036880">
    <property type="entry name" value="Kunitz_BPTI_sf"/>
</dbReference>
<feature type="domain" description="Antistasin-like" evidence="6">
    <location>
        <begin position="1133"/>
        <end position="1158"/>
    </location>
</feature>
<evidence type="ECO:0000313" key="8">
    <source>
        <dbReference type="EMBL" id="CAD5219044.1"/>
    </source>
</evidence>
<dbReference type="SMART" id="SM00274">
    <property type="entry name" value="FOLN"/>
    <property type="match status" value="4"/>
</dbReference>
<proteinExistence type="predicted"/>
<feature type="domain" description="WAP" evidence="7">
    <location>
        <begin position="1312"/>
        <end position="1358"/>
    </location>
</feature>
<reference evidence="8" key="1">
    <citation type="submission" date="2020-09" db="EMBL/GenBank/DDBJ databases">
        <authorList>
            <person name="Kikuchi T."/>
        </authorList>
    </citation>
    <scope>NUCLEOTIDE SEQUENCE</scope>
    <source>
        <strain evidence="8">SH1</strain>
    </source>
</reference>
<feature type="domain" description="WAP" evidence="7">
    <location>
        <begin position="733"/>
        <end position="781"/>
    </location>
</feature>
<dbReference type="InterPro" id="IPR002223">
    <property type="entry name" value="Kunitz_BPTI"/>
</dbReference>
<feature type="domain" description="WAP" evidence="7">
    <location>
        <begin position="421"/>
        <end position="468"/>
    </location>
</feature>
<dbReference type="GO" id="GO:0005615">
    <property type="term" value="C:extracellular space"/>
    <property type="evidence" value="ECO:0007669"/>
    <property type="project" value="TreeGrafter"/>
</dbReference>
<dbReference type="EMBL" id="CAJFCW020000004">
    <property type="protein sequence ID" value="CAG9112302.1"/>
    <property type="molecule type" value="Genomic_DNA"/>
</dbReference>
<feature type="domain" description="Thyroglobulin type-1" evidence="5">
    <location>
        <begin position="1063"/>
        <end position="1127"/>
    </location>
</feature>
<dbReference type="EMBL" id="CAJFDH010000004">
    <property type="protein sequence ID" value="CAD5219044.1"/>
    <property type="molecule type" value="Genomic_DNA"/>
</dbReference>
<dbReference type="PROSITE" id="PS50279">
    <property type="entry name" value="BPTI_KUNITZ_2"/>
    <property type="match status" value="1"/>
</dbReference>
<comment type="caution">
    <text evidence="2">Lacks conserved residue(s) required for the propagation of feature annotation.</text>
</comment>
<dbReference type="SUPFAM" id="SSF57362">
    <property type="entry name" value="BPTI-like"/>
    <property type="match status" value="1"/>
</dbReference>
<feature type="domain" description="Thyroglobulin type-1" evidence="5">
    <location>
        <begin position="1630"/>
        <end position="1699"/>
    </location>
</feature>
<evidence type="ECO:0000259" key="7">
    <source>
        <dbReference type="PROSITE" id="PS51390"/>
    </source>
</evidence>
<feature type="domain" description="WAP" evidence="7">
    <location>
        <begin position="356"/>
        <end position="401"/>
    </location>
</feature>
<feature type="domain" description="Thyroglobulin type-1" evidence="5">
    <location>
        <begin position="1360"/>
        <end position="1441"/>
    </location>
</feature>
<dbReference type="Gene3D" id="4.10.800.10">
    <property type="entry name" value="Thyroglobulin type-1"/>
    <property type="match status" value="6"/>
</dbReference>
<evidence type="ECO:0000259" key="6">
    <source>
        <dbReference type="PROSITE" id="PS51252"/>
    </source>
</evidence>
<feature type="domain" description="Thyroglobulin type-1" evidence="5">
    <location>
        <begin position="174"/>
        <end position="242"/>
    </location>
</feature>
<dbReference type="PROSITE" id="PS51390">
    <property type="entry name" value="WAP"/>
    <property type="match status" value="8"/>
</dbReference>
<feature type="domain" description="Antistasin-like" evidence="6">
    <location>
        <begin position="848"/>
        <end position="873"/>
    </location>
</feature>
<dbReference type="Gene3D" id="4.10.410.10">
    <property type="entry name" value="Pancreatic trypsin inhibitor Kunitz domain"/>
    <property type="match status" value="1"/>
</dbReference>
<dbReference type="SUPFAM" id="SSF57262">
    <property type="entry name" value="Leech antihemostatic proteins"/>
    <property type="match status" value="1"/>
</dbReference>
<dbReference type="PROSITE" id="PS00484">
    <property type="entry name" value="THYROGLOBULIN_1_1"/>
    <property type="match status" value="1"/>
</dbReference>
<dbReference type="InterPro" id="IPR050514">
    <property type="entry name" value="WAP_four-disulfide_core"/>
</dbReference>
<dbReference type="SUPFAM" id="SSF57610">
    <property type="entry name" value="Thyroglobulin type-1 domain"/>
    <property type="match status" value="6"/>
</dbReference>
<gene>
    <name evidence="8" type="ORF">BOKJ2_LOCUS8247</name>
</gene>
<evidence type="ECO:0000313" key="9">
    <source>
        <dbReference type="Proteomes" id="UP000614601"/>
    </source>
</evidence>
<dbReference type="GO" id="GO:0004867">
    <property type="term" value="F:serine-type endopeptidase inhibitor activity"/>
    <property type="evidence" value="ECO:0007669"/>
    <property type="project" value="InterPro"/>
</dbReference>
<dbReference type="OrthoDB" id="5853592at2759"/>
<feature type="disulfide bond" evidence="2">
    <location>
        <begin position="1408"/>
        <end position="1415"/>
    </location>
</feature>
<dbReference type="InterPro" id="IPR028150">
    <property type="entry name" value="Lustrin_cystein"/>
</dbReference>
<dbReference type="InterPro" id="IPR004094">
    <property type="entry name" value="Antistasin-like"/>
</dbReference>
<organism evidence="8 9">
    <name type="scientific">Bursaphelenchus okinawaensis</name>
    <dbReference type="NCBI Taxonomy" id="465554"/>
    <lineage>
        <taxon>Eukaryota</taxon>
        <taxon>Metazoa</taxon>
        <taxon>Ecdysozoa</taxon>
        <taxon>Nematoda</taxon>
        <taxon>Chromadorea</taxon>
        <taxon>Rhabditida</taxon>
        <taxon>Tylenchina</taxon>
        <taxon>Tylenchomorpha</taxon>
        <taxon>Aphelenchoidea</taxon>
        <taxon>Aphelenchoididae</taxon>
        <taxon>Bursaphelenchus</taxon>
    </lineage>
</organism>
<dbReference type="Proteomes" id="UP000614601">
    <property type="component" value="Unassembled WGS sequence"/>
</dbReference>
<keyword evidence="1 2" id="KW-1015">Disulfide bond</keyword>
<evidence type="ECO:0000256" key="2">
    <source>
        <dbReference type="PROSITE-ProRule" id="PRU00500"/>
    </source>
</evidence>
<evidence type="ECO:0000259" key="4">
    <source>
        <dbReference type="PROSITE" id="PS50279"/>
    </source>
</evidence>
<evidence type="ECO:0000259" key="5">
    <source>
        <dbReference type="PROSITE" id="PS51162"/>
    </source>
</evidence>
<dbReference type="InterPro" id="IPR008197">
    <property type="entry name" value="WAP_dom"/>
</dbReference>
<dbReference type="SMART" id="SM00131">
    <property type="entry name" value="KU"/>
    <property type="match status" value="1"/>
</dbReference>
<keyword evidence="9" id="KW-1185">Reference proteome</keyword>